<feature type="transmembrane region" description="Helical" evidence="1">
    <location>
        <begin position="60"/>
        <end position="80"/>
    </location>
</feature>
<comment type="caution">
    <text evidence="2">The sequence shown here is derived from an EMBL/GenBank/DDBJ whole genome shotgun (WGS) entry which is preliminary data.</text>
</comment>
<reference evidence="2" key="2">
    <citation type="submission" date="2023-01" db="EMBL/GenBank/DDBJ databases">
        <authorList>
            <person name="Sun Q."/>
            <person name="Evtushenko L."/>
        </authorList>
    </citation>
    <scope>NUCLEOTIDE SEQUENCE</scope>
    <source>
        <strain evidence="2">VKM Ac-1246</strain>
    </source>
</reference>
<dbReference type="RefSeq" id="WP_189118642.1">
    <property type="nucleotide sequence ID" value="NZ_BMRK01000008.1"/>
</dbReference>
<gene>
    <name evidence="2" type="ORF">GCM10017579_23670</name>
</gene>
<organism evidence="2 3">
    <name type="scientific">Nocardioides luteus</name>
    <dbReference type="NCBI Taxonomy" id="1844"/>
    <lineage>
        <taxon>Bacteria</taxon>
        <taxon>Bacillati</taxon>
        <taxon>Actinomycetota</taxon>
        <taxon>Actinomycetes</taxon>
        <taxon>Propionibacteriales</taxon>
        <taxon>Nocardioidaceae</taxon>
        <taxon>Nocardioides</taxon>
    </lineage>
</organism>
<evidence type="ECO:0000313" key="3">
    <source>
        <dbReference type="Proteomes" id="UP001142292"/>
    </source>
</evidence>
<feature type="transmembrane region" description="Helical" evidence="1">
    <location>
        <begin position="141"/>
        <end position="160"/>
    </location>
</feature>
<keyword evidence="3" id="KW-1185">Reference proteome</keyword>
<feature type="transmembrane region" description="Helical" evidence="1">
    <location>
        <begin position="113"/>
        <end position="134"/>
    </location>
</feature>
<accession>A0ABQ5SWV3</accession>
<sequence length="161" mass="16996">MLTRGFTPVGHAQRMSRSDPTWYGNVIRSYVAWLIAAAMALVAAWPFWHSSQTNPGVDAVAAFVGSIVVFLAVGVVAGVVMNRVVSLPHASGLVTLGCLGLALVILVVDLRLVGWLVALAPGIGAVVAAIPGVSGDTCERICLWIYGFLLIDLVVIFLIWA</sequence>
<dbReference type="EMBL" id="BSEL01000005">
    <property type="protein sequence ID" value="GLJ68331.1"/>
    <property type="molecule type" value="Genomic_DNA"/>
</dbReference>
<evidence type="ECO:0008006" key="4">
    <source>
        <dbReference type="Google" id="ProtNLM"/>
    </source>
</evidence>
<proteinExistence type="predicted"/>
<keyword evidence="1" id="KW-0812">Transmembrane</keyword>
<feature type="transmembrane region" description="Helical" evidence="1">
    <location>
        <begin position="30"/>
        <end position="48"/>
    </location>
</feature>
<evidence type="ECO:0000313" key="2">
    <source>
        <dbReference type="EMBL" id="GLJ68331.1"/>
    </source>
</evidence>
<reference evidence="2" key="1">
    <citation type="journal article" date="2014" name="Int. J. Syst. Evol. Microbiol.">
        <title>Complete genome of a new Firmicutes species belonging to the dominant human colonic microbiota ('Ruminococcus bicirculans') reveals two chromosomes and a selective capacity to utilize plant glucans.</title>
        <authorList>
            <consortium name="NISC Comparative Sequencing Program"/>
            <person name="Wegmann U."/>
            <person name="Louis P."/>
            <person name="Goesmann A."/>
            <person name="Henrissat B."/>
            <person name="Duncan S.H."/>
            <person name="Flint H.J."/>
        </authorList>
    </citation>
    <scope>NUCLEOTIDE SEQUENCE</scope>
    <source>
        <strain evidence="2">VKM Ac-1246</strain>
    </source>
</reference>
<name>A0ABQ5SWV3_9ACTN</name>
<keyword evidence="1" id="KW-1133">Transmembrane helix</keyword>
<dbReference type="Proteomes" id="UP001142292">
    <property type="component" value="Unassembled WGS sequence"/>
</dbReference>
<feature type="transmembrane region" description="Helical" evidence="1">
    <location>
        <begin position="87"/>
        <end position="107"/>
    </location>
</feature>
<evidence type="ECO:0000256" key="1">
    <source>
        <dbReference type="SAM" id="Phobius"/>
    </source>
</evidence>
<keyword evidence="1" id="KW-0472">Membrane</keyword>
<protein>
    <recommendedName>
        <fullName evidence="4">Major facilitator superfamily (MFS) profile domain-containing protein</fullName>
    </recommendedName>
</protein>